<evidence type="ECO:0000256" key="1">
    <source>
        <dbReference type="SAM" id="Phobius"/>
    </source>
</evidence>
<comment type="caution">
    <text evidence="2">The sequence shown here is derived from an EMBL/GenBank/DDBJ whole genome shotgun (WGS) entry which is preliminary data.</text>
</comment>
<accession>A0ABU8YNR6</accession>
<evidence type="ECO:0000313" key="3">
    <source>
        <dbReference type="Proteomes" id="UP001384579"/>
    </source>
</evidence>
<protein>
    <recommendedName>
        <fullName evidence="4">Helix-turn-helix domain-containing protein</fullName>
    </recommendedName>
</protein>
<dbReference type="EMBL" id="JBBLXS010000175">
    <property type="protein sequence ID" value="MEK0186041.1"/>
    <property type="molecule type" value="Genomic_DNA"/>
</dbReference>
<name>A0ABU8YNR6_9CYAN</name>
<evidence type="ECO:0008006" key="4">
    <source>
        <dbReference type="Google" id="ProtNLM"/>
    </source>
</evidence>
<keyword evidence="3" id="KW-1185">Reference proteome</keyword>
<gene>
    <name evidence="2" type="ORF">WMG39_14465</name>
</gene>
<reference evidence="2 3" key="1">
    <citation type="journal article" date="2020" name="Harmful Algae">
        <title>Molecular and morphological characterization of a novel dihydroanatoxin-a producing Microcoleus species (cyanobacteria) from the Russian River, California, USA.</title>
        <authorList>
            <person name="Conklin K.Y."/>
            <person name="Stancheva R."/>
            <person name="Otten T.G."/>
            <person name="Fadness R."/>
            <person name="Boyer G.L."/>
            <person name="Read B."/>
            <person name="Zhang X."/>
            <person name="Sheath R.G."/>
        </authorList>
    </citation>
    <scope>NUCLEOTIDE SEQUENCE [LARGE SCALE GENOMIC DNA]</scope>
    <source>
        <strain evidence="2 3">PTRS2</strain>
    </source>
</reference>
<keyword evidence="1" id="KW-0472">Membrane</keyword>
<feature type="transmembrane region" description="Helical" evidence="1">
    <location>
        <begin position="35"/>
        <end position="53"/>
    </location>
</feature>
<sequence>MVKNSNNLQKGNIWGYLTLLLPISLTAVASFESGGMFWTIAAAAGMGWAYKLYQQQEKHKLAHLDSVFYRLIKENQGRVTALDLAMNAKLPGAKVQEYLDERASEFGADFEVTEQGGILYYFQVAPTGNLAETTPGEIGEIPVKAAETNPQKVSMKSPDLFPISPKTATTNPKISFTQTELSRRFKVHASTIGKWKLKPEFPQWSSEKDPEAIAWEYSIKNKRFYPKD</sequence>
<organism evidence="2 3">
    <name type="scientific">Microcoleus anatoxicus PTRS2</name>
    <dbReference type="NCBI Taxonomy" id="2705321"/>
    <lineage>
        <taxon>Bacteria</taxon>
        <taxon>Bacillati</taxon>
        <taxon>Cyanobacteriota</taxon>
        <taxon>Cyanophyceae</taxon>
        <taxon>Oscillatoriophycideae</taxon>
        <taxon>Oscillatoriales</taxon>
        <taxon>Microcoleaceae</taxon>
        <taxon>Microcoleus</taxon>
        <taxon>Microcoleus anatoxicus</taxon>
    </lineage>
</organism>
<dbReference type="RefSeq" id="WP_340525147.1">
    <property type="nucleotide sequence ID" value="NZ_JBBLXS010000175.1"/>
</dbReference>
<keyword evidence="1" id="KW-0812">Transmembrane</keyword>
<feature type="transmembrane region" description="Helical" evidence="1">
    <location>
        <begin position="12"/>
        <end position="29"/>
    </location>
</feature>
<evidence type="ECO:0000313" key="2">
    <source>
        <dbReference type="EMBL" id="MEK0186041.1"/>
    </source>
</evidence>
<dbReference type="Proteomes" id="UP001384579">
    <property type="component" value="Unassembled WGS sequence"/>
</dbReference>
<proteinExistence type="predicted"/>
<keyword evidence="1" id="KW-1133">Transmembrane helix</keyword>